<dbReference type="RefSeq" id="WP_262581107.1">
    <property type="nucleotide sequence ID" value="NZ_JAOQJV010000004.1"/>
</dbReference>
<evidence type="ECO:0000256" key="1">
    <source>
        <dbReference type="SAM" id="Phobius"/>
    </source>
</evidence>
<dbReference type="Proteomes" id="UP001207605">
    <property type="component" value="Unassembled WGS sequence"/>
</dbReference>
<comment type="caution">
    <text evidence="2">The sequence shown here is derived from an EMBL/GenBank/DDBJ whole genome shotgun (WGS) entry which is preliminary data.</text>
</comment>
<protein>
    <submittedName>
        <fullName evidence="2">Uncharacterized protein</fullName>
    </submittedName>
</protein>
<keyword evidence="3" id="KW-1185">Reference proteome</keyword>
<evidence type="ECO:0000313" key="3">
    <source>
        <dbReference type="Proteomes" id="UP001207605"/>
    </source>
</evidence>
<organism evidence="2 3">
    <name type="scientific">Dorea ammoniilytica</name>
    <dbReference type="NCBI Taxonomy" id="2981788"/>
    <lineage>
        <taxon>Bacteria</taxon>
        <taxon>Bacillati</taxon>
        <taxon>Bacillota</taxon>
        <taxon>Clostridia</taxon>
        <taxon>Lachnospirales</taxon>
        <taxon>Lachnospiraceae</taxon>
        <taxon>Dorea</taxon>
    </lineage>
</organism>
<evidence type="ECO:0000313" key="2">
    <source>
        <dbReference type="EMBL" id="MCU6699532.1"/>
    </source>
</evidence>
<feature type="transmembrane region" description="Helical" evidence="1">
    <location>
        <begin position="41"/>
        <end position="63"/>
    </location>
</feature>
<feature type="transmembrane region" description="Helical" evidence="1">
    <location>
        <begin position="75"/>
        <end position="96"/>
    </location>
</feature>
<proteinExistence type="predicted"/>
<dbReference type="EMBL" id="JAOQJV010000004">
    <property type="protein sequence ID" value="MCU6699532.1"/>
    <property type="molecule type" value="Genomic_DNA"/>
</dbReference>
<reference evidence="2 3" key="1">
    <citation type="journal article" date="2021" name="ISME Commun">
        <title>Automated analysis of genomic sequences facilitates high-throughput and comprehensive description of bacteria.</title>
        <authorList>
            <person name="Hitch T.C.A."/>
        </authorList>
    </citation>
    <scope>NUCLEOTIDE SEQUENCE [LARGE SCALE GENOMIC DNA]</scope>
    <source>
        <strain evidence="2 3">Sanger_02</strain>
    </source>
</reference>
<name>A0ABT2S508_9FIRM</name>
<keyword evidence="1" id="KW-1133">Transmembrane helix</keyword>
<keyword evidence="1" id="KW-0812">Transmembrane</keyword>
<keyword evidence="1" id="KW-0472">Membrane</keyword>
<gene>
    <name evidence="2" type="ORF">OCV65_04690</name>
</gene>
<sequence>MLDERKVKLMTRMALYEEQQGREDLKVSAYYRKDYTSLHTLATILWVTIGYVCLVVLLGISVFDKLMEKMSVGMIIVTAIAIVAAYLAIIIAYAVYTHVTCNNRHKEARARVKLYNHDLARLLNLYKKKDMKKENR</sequence>
<accession>A0ABT2S508</accession>